<name>A0ABD1Y7R4_9MARC</name>
<sequence>MIGVKGHRKLLRGYIPCQRPAWKSKAILQPTIIQRTNLGERCPPWQSPDGISSEVYTWYVEYISSGSTTDERDAAGQARGNEYMKKRRAGQTSG</sequence>
<proteinExistence type="predicted"/>
<dbReference type="AlphaFoldDB" id="A0ABD1Y7R4"/>
<keyword evidence="3" id="KW-1185">Reference proteome</keyword>
<accession>A0ABD1Y7R4</accession>
<feature type="region of interest" description="Disordered" evidence="1">
    <location>
        <begin position="67"/>
        <end position="94"/>
    </location>
</feature>
<feature type="compositionally biased region" description="Basic residues" evidence="1">
    <location>
        <begin position="85"/>
        <end position="94"/>
    </location>
</feature>
<reference evidence="2 3" key="1">
    <citation type="submission" date="2024-09" db="EMBL/GenBank/DDBJ databases">
        <title>Chromosome-scale assembly of Riccia fluitans.</title>
        <authorList>
            <person name="Paukszto L."/>
            <person name="Sawicki J."/>
            <person name="Karawczyk K."/>
            <person name="Piernik-Szablinska J."/>
            <person name="Szczecinska M."/>
            <person name="Mazdziarz M."/>
        </authorList>
    </citation>
    <scope>NUCLEOTIDE SEQUENCE [LARGE SCALE GENOMIC DNA]</scope>
    <source>
        <strain evidence="2">Rf_01</strain>
        <tissue evidence="2">Aerial parts of the thallus</tissue>
    </source>
</reference>
<evidence type="ECO:0000256" key="1">
    <source>
        <dbReference type="SAM" id="MobiDB-lite"/>
    </source>
</evidence>
<evidence type="ECO:0000313" key="3">
    <source>
        <dbReference type="Proteomes" id="UP001605036"/>
    </source>
</evidence>
<comment type="caution">
    <text evidence="2">The sequence shown here is derived from an EMBL/GenBank/DDBJ whole genome shotgun (WGS) entry which is preliminary data.</text>
</comment>
<protein>
    <submittedName>
        <fullName evidence="2">Uncharacterized protein</fullName>
    </submittedName>
</protein>
<dbReference type="EMBL" id="JBHFFA010000006">
    <property type="protein sequence ID" value="KAL2622799.1"/>
    <property type="molecule type" value="Genomic_DNA"/>
</dbReference>
<organism evidence="2 3">
    <name type="scientific">Riccia fluitans</name>
    <dbReference type="NCBI Taxonomy" id="41844"/>
    <lineage>
        <taxon>Eukaryota</taxon>
        <taxon>Viridiplantae</taxon>
        <taxon>Streptophyta</taxon>
        <taxon>Embryophyta</taxon>
        <taxon>Marchantiophyta</taxon>
        <taxon>Marchantiopsida</taxon>
        <taxon>Marchantiidae</taxon>
        <taxon>Marchantiales</taxon>
        <taxon>Ricciaceae</taxon>
        <taxon>Riccia</taxon>
    </lineage>
</organism>
<dbReference type="Proteomes" id="UP001605036">
    <property type="component" value="Unassembled WGS sequence"/>
</dbReference>
<evidence type="ECO:0000313" key="2">
    <source>
        <dbReference type="EMBL" id="KAL2622799.1"/>
    </source>
</evidence>
<gene>
    <name evidence="2" type="ORF">R1flu_003004</name>
</gene>